<comment type="caution">
    <text evidence="3">The sequence shown here is derived from an EMBL/GenBank/DDBJ whole genome shotgun (WGS) entry which is preliminary data.</text>
</comment>
<reference evidence="3" key="2">
    <citation type="submission" date="2020-09" db="EMBL/GenBank/DDBJ databases">
        <authorList>
            <person name="Sun Q."/>
            <person name="Zhou Y."/>
        </authorList>
    </citation>
    <scope>NUCLEOTIDE SEQUENCE</scope>
    <source>
        <strain evidence="3">CGMCC 4.7201</strain>
    </source>
</reference>
<gene>
    <name evidence="3" type="ORF">GCM10012280_30680</name>
</gene>
<protein>
    <recommendedName>
        <fullName evidence="2">DNA primase/polymerase bifunctional N-terminal domain-containing protein</fullName>
    </recommendedName>
</protein>
<evidence type="ECO:0000259" key="2">
    <source>
        <dbReference type="Pfam" id="PF09250"/>
    </source>
</evidence>
<name>A0A918DYW3_9ACTN</name>
<evidence type="ECO:0000256" key="1">
    <source>
        <dbReference type="SAM" id="MobiDB-lite"/>
    </source>
</evidence>
<feature type="region of interest" description="Disordered" evidence="1">
    <location>
        <begin position="181"/>
        <end position="203"/>
    </location>
</feature>
<keyword evidence="4" id="KW-1185">Reference proteome</keyword>
<sequence>MATLWAMDGWDNGLWEAADSVEYVTAEGAAWLASSSDFPRSVRALWTARPWAPSVLPCGNVFDVINLPVLFGRRVLEQLWSAGPGCGPVAVHRSRLLAFCRPGTADRLPSLLTWEEWGPRVPAMLCHGAGDAVTIPPLHRMTNIPSRWVVAPDTGDPWLPGPDVLIWACVRAARAEAAALGSAPEASRPRVRQTDFSSPRTGC</sequence>
<accession>A0A918DYW3</accession>
<dbReference type="Pfam" id="PF09250">
    <property type="entry name" value="Prim-Pol"/>
    <property type="match status" value="1"/>
</dbReference>
<dbReference type="EMBL" id="BMMS01000012">
    <property type="protein sequence ID" value="GGO88868.1"/>
    <property type="molecule type" value="Genomic_DNA"/>
</dbReference>
<feature type="domain" description="DNA primase/polymerase bifunctional N-terminal" evidence="2">
    <location>
        <begin position="30"/>
        <end position="152"/>
    </location>
</feature>
<reference evidence="3" key="1">
    <citation type="journal article" date="2014" name="Int. J. Syst. Evol. Microbiol.">
        <title>Complete genome sequence of Corynebacterium casei LMG S-19264T (=DSM 44701T), isolated from a smear-ripened cheese.</title>
        <authorList>
            <consortium name="US DOE Joint Genome Institute (JGI-PGF)"/>
            <person name="Walter F."/>
            <person name="Albersmeier A."/>
            <person name="Kalinowski J."/>
            <person name="Ruckert C."/>
        </authorList>
    </citation>
    <scope>NUCLEOTIDE SEQUENCE</scope>
    <source>
        <strain evidence="3">CGMCC 4.7201</strain>
    </source>
</reference>
<feature type="compositionally biased region" description="Polar residues" evidence="1">
    <location>
        <begin position="194"/>
        <end position="203"/>
    </location>
</feature>
<dbReference type="AlphaFoldDB" id="A0A918DYW3"/>
<evidence type="ECO:0000313" key="3">
    <source>
        <dbReference type="EMBL" id="GGO88868.1"/>
    </source>
</evidence>
<proteinExistence type="predicted"/>
<organism evidence="3 4">
    <name type="scientific">Wenjunlia tyrosinilytica</name>
    <dbReference type="NCBI Taxonomy" id="1544741"/>
    <lineage>
        <taxon>Bacteria</taxon>
        <taxon>Bacillati</taxon>
        <taxon>Actinomycetota</taxon>
        <taxon>Actinomycetes</taxon>
        <taxon>Kitasatosporales</taxon>
        <taxon>Streptomycetaceae</taxon>
        <taxon>Wenjunlia</taxon>
    </lineage>
</organism>
<evidence type="ECO:0000313" key="4">
    <source>
        <dbReference type="Proteomes" id="UP000641932"/>
    </source>
</evidence>
<dbReference type="Proteomes" id="UP000641932">
    <property type="component" value="Unassembled WGS sequence"/>
</dbReference>
<dbReference type="InterPro" id="IPR015330">
    <property type="entry name" value="DNA_primase/pol_bifunc_N"/>
</dbReference>